<dbReference type="Proteomes" id="UP000807716">
    <property type="component" value="Unassembled WGS sequence"/>
</dbReference>
<comment type="caution">
    <text evidence="2">The sequence shown here is derived from an EMBL/GenBank/DDBJ whole genome shotgun (WGS) entry which is preliminary data.</text>
</comment>
<protein>
    <submittedName>
        <fullName evidence="2">Uncharacterized protein</fullName>
    </submittedName>
</protein>
<reference evidence="2" key="1">
    <citation type="journal article" date="2020" name="Fungal Divers.">
        <title>Resolving the Mortierellaceae phylogeny through synthesis of multi-gene phylogenetics and phylogenomics.</title>
        <authorList>
            <person name="Vandepol N."/>
            <person name="Liber J."/>
            <person name="Desiro A."/>
            <person name="Na H."/>
            <person name="Kennedy M."/>
            <person name="Barry K."/>
            <person name="Grigoriev I.V."/>
            <person name="Miller A.N."/>
            <person name="O'Donnell K."/>
            <person name="Stajich J.E."/>
            <person name="Bonito G."/>
        </authorList>
    </citation>
    <scope>NUCLEOTIDE SEQUENCE</scope>
    <source>
        <strain evidence="2">BC1065</strain>
    </source>
</reference>
<dbReference type="PANTHER" id="PTHR39214:SF1">
    <property type="entry name" value="MICROBODY (PEROXISOME) BIOGENESIS PROTEIN PEROXIN 8 (EUROFUNG)"/>
    <property type="match status" value="1"/>
</dbReference>
<accession>A0A9P6QKY8</accession>
<gene>
    <name evidence="2" type="ORF">DFQ27_002185</name>
</gene>
<evidence type="ECO:0000313" key="3">
    <source>
        <dbReference type="Proteomes" id="UP000807716"/>
    </source>
</evidence>
<dbReference type="EMBL" id="JAAAJB010000018">
    <property type="protein sequence ID" value="KAG0269769.1"/>
    <property type="molecule type" value="Genomic_DNA"/>
</dbReference>
<dbReference type="AlphaFoldDB" id="A0A9P6QKY8"/>
<dbReference type="InterPro" id="IPR055334">
    <property type="entry name" value="PEX8-like"/>
</dbReference>
<evidence type="ECO:0000256" key="1">
    <source>
        <dbReference type="SAM" id="MobiDB-lite"/>
    </source>
</evidence>
<dbReference type="OrthoDB" id="2357318at2759"/>
<organism evidence="2 3">
    <name type="scientific">Actinomortierella ambigua</name>
    <dbReference type="NCBI Taxonomy" id="1343610"/>
    <lineage>
        <taxon>Eukaryota</taxon>
        <taxon>Fungi</taxon>
        <taxon>Fungi incertae sedis</taxon>
        <taxon>Mucoromycota</taxon>
        <taxon>Mortierellomycotina</taxon>
        <taxon>Mortierellomycetes</taxon>
        <taxon>Mortierellales</taxon>
        <taxon>Mortierellaceae</taxon>
        <taxon>Actinomortierella</taxon>
    </lineage>
</organism>
<feature type="region of interest" description="Disordered" evidence="1">
    <location>
        <begin position="495"/>
        <end position="520"/>
    </location>
</feature>
<feature type="compositionally biased region" description="Basic residues" evidence="1">
    <location>
        <begin position="505"/>
        <end position="518"/>
    </location>
</feature>
<sequence>MQLFDPILDSIAHAPEDRPASPHGSNAQQRWFRLMLDLLLDPTRWHKLGFALQWAKWLEWEGGIEKKSPTATHTPGITFLLNPLQSSRLNRLLNRLDFGLVSVETLIGCYDTGDWTVLLRADGHSTGHSPAPPQQQAQNDQEVVQTLEHLCLLALYLRHARAVLFPEQPIDAESAEEDRQIQQLVNSILSNKDSAGNPPSTTNHAPWRDAFVSKALRLSPHQDPLQPTQPSKATVFINELLELIRLDKIARDGWMAPLYIAAENMSFLSKFAGQLPASWYSDEFLQTTIRMARQFMATEARDKIRVPLQVQGLASIVTLWSFWMRKTGTETTPNVLGQEMIELMAEMMAVPSLFEGTEARGLFVGCFSGLATGLDKWHAEPIQSQMTKGMVQGLERTRLVVQGASEMDAIQASLATVLKANEATSDTIRQLTTAFVRSFYGGAFHAMVSSEGGGRGRRPSLFTRDMEEESEELFQILRLFQYVVTTRAGLAVVPDKDEESEDAIKKRRRRKNKNKPRKPVQLAEQDWWTALVGGLHDAADDKSAIPLLLATAGVLRAIQHVEDDPPRVDGESLGMIEDFYVGQLGKVLDRSKQHNIFYSDSSLHALAFACSQTVPNLARCKVESIVDRDTLSKILTSVMFSLSEGVVPVDALLRAADAELSVSLHHPLALNNSNSAGEGSAMAWLTRITRSSSLFKEMGRLARTTAMLVESIQDVQEWHGWVRDMLQSLHAFAINIHVAWSRSSLSKLPLVAVAGVDSVRDGSKRGDQLQSQQQQEAERRRRMTGLMFQAFKTILFATVMILGAITEISAQTDRLQLDAELLEAMDELMLETFGYLYFITYAMGGPGTFVVYEELITTLLTRRVTIDPALLLTRTSGVAAEDQQAPKERIYYGALNRWLQATMPRGDLSMDDPVAETRVLYFMNLVERTMMAVDEELLRSQILPLVYPYLIRRVPADAHASNIHKDLFESAHSVILSVLQTKREATGSPPSTSISRELAPYYGKLLLSHYPNEISIDQLRAGYTTLVKALSEIDDGLAWLTVERLLERIHDYDDVLLANSATVTEAMMPEKQSGQQPQQQLQLERIRERGELTLAVVDQLTSLNLIFVESLGQQIRTLLAQEPSVQNRRSLLKCVLDVVGSQAVDQTKREWAVKWYLGLVQDFGGPTEKLSEKKLPSSSLSSTAAANLIEKEATVEASQ</sequence>
<name>A0A9P6QKY8_9FUNG</name>
<dbReference type="PANTHER" id="PTHR39214">
    <property type="entry name" value="MICROBODY (PEROXISOME) BIOGENESIS PROTEIN PEROXIN 8 (EUROFUNG)"/>
    <property type="match status" value="1"/>
</dbReference>
<evidence type="ECO:0000313" key="2">
    <source>
        <dbReference type="EMBL" id="KAG0269769.1"/>
    </source>
</evidence>
<keyword evidence="3" id="KW-1185">Reference proteome</keyword>
<proteinExistence type="predicted"/>